<dbReference type="Proteomes" id="UP000002071">
    <property type="component" value="Chromosome"/>
</dbReference>
<evidence type="ECO:0000313" key="5">
    <source>
        <dbReference type="EMBL" id="ACV11984.1"/>
    </source>
</evidence>
<name>C7NRP8_HALUD</name>
<keyword evidence="6" id="KW-1185">Reference proteome</keyword>
<feature type="domain" description="FAD/NAD(P)-binding" evidence="4">
    <location>
        <begin position="13"/>
        <end position="293"/>
    </location>
</feature>
<dbReference type="STRING" id="519442.Huta_1813"/>
<evidence type="ECO:0000256" key="2">
    <source>
        <dbReference type="ARBA" id="ARBA00022630"/>
    </source>
</evidence>
<dbReference type="GeneID" id="8384101"/>
<keyword evidence="2" id="KW-0285">Flavoprotein</keyword>
<gene>
    <name evidence="5" type="ordered locus">Huta_1813</name>
</gene>
<dbReference type="Gene3D" id="3.50.50.60">
    <property type="entry name" value="FAD/NAD(P)-binding domain"/>
    <property type="match status" value="2"/>
</dbReference>
<dbReference type="PRINTS" id="PR00411">
    <property type="entry name" value="PNDRDTASEI"/>
</dbReference>
<dbReference type="RefSeq" id="WP_015789556.1">
    <property type="nucleotide sequence ID" value="NC_013158.1"/>
</dbReference>
<dbReference type="HOGENOM" id="CLU_003291_4_4_2"/>
<dbReference type="KEGG" id="hut:Huta_1813"/>
<protein>
    <submittedName>
        <fullName evidence="5">FAD-dependent pyridine nucleotide-disulphide oxidoreductase</fullName>
    </submittedName>
</protein>
<evidence type="ECO:0000259" key="4">
    <source>
        <dbReference type="Pfam" id="PF07992"/>
    </source>
</evidence>
<reference evidence="5 6" key="1">
    <citation type="journal article" date="2009" name="Stand. Genomic Sci.">
        <title>Complete genome sequence of Halorhabdus utahensis type strain (AX-2).</title>
        <authorList>
            <person name="Anderson I."/>
            <person name="Tindall B.J."/>
            <person name="Pomrenke H."/>
            <person name="Goker M."/>
            <person name="Lapidus A."/>
            <person name="Nolan M."/>
            <person name="Copeland A."/>
            <person name="Glavina Del Rio T."/>
            <person name="Chen F."/>
            <person name="Tice H."/>
            <person name="Cheng J.F."/>
            <person name="Lucas S."/>
            <person name="Chertkov O."/>
            <person name="Bruce D."/>
            <person name="Brettin T."/>
            <person name="Detter J.C."/>
            <person name="Han C."/>
            <person name="Goodwin L."/>
            <person name="Land M."/>
            <person name="Hauser L."/>
            <person name="Chang Y.J."/>
            <person name="Jeffries C.D."/>
            <person name="Pitluck S."/>
            <person name="Pati A."/>
            <person name="Mavromatis K."/>
            <person name="Ivanova N."/>
            <person name="Ovchinnikova G."/>
            <person name="Chen A."/>
            <person name="Palaniappan K."/>
            <person name="Chain P."/>
            <person name="Rohde M."/>
            <person name="Bristow J."/>
            <person name="Eisen J.A."/>
            <person name="Markowitz V."/>
            <person name="Hugenholtz P."/>
            <person name="Kyrpides N.C."/>
            <person name="Klenk H.P."/>
        </authorList>
    </citation>
    <scope>NUCLEOTIDE SEQUENCE [LARGE SCALE GENOMIC DNA]</scope>
    <source>
        <strain evidence="6">DSM 12940 / JCM 11049 / AX-2</strain>
    </source>
</reference>
<dbReference type="GO" id="GO:0016491">
    <property type="term" value="F:oxidoreductase activity"/>
    <property type="evidence" value="ECO:0007669"/>
    <property type="project" value="InterPro"/>
</dbReference>
<organism evidence="5 6">
    <name type="scientific">Halorhabdus utahensis (strain DSM 12940 / JCM 11049 / AX-2)</name>
    <dbReference type="NCBI Taxonomy" id="519442"/>
    <lineage>
        <taxon>Archaea</taxon>
        <taxon>Methanobacteriati</taxon>
        <taxon>Methanobacteriota</taxon>
        <taxon>Stenosarchaea group</taxon>
        <taxon>Halobacteria</taxon>
        <taxon>Halobacteriales</taxon>
        <taxon>Haloarculaceae</taxon>
        <taxon>Halorhabdus</taxon>
    </lineage>
</organism>
<dbReference type="InterPro" id="IPR050260">
    <property type="entry name" value="FAD-bd_OxRdtase"/>
</dbReference>
<dbReference type="SUPFAM" id="SSF51905">
    <property type="entry name" value="FAD/NAD(P)-binding domain"/>
    <property type="match status" value="2"/>
</dbReference>
<dbReference type="InterPro" id="IPR023753">
    <property type="entry name" value="FAD/NAD-binding_dom"/>
</dbReference>
<dbReference type="AlphaFoldDB" id="C7NRP8"/>
<sequence>MTSQSIREDRDDSYVIIGDGVAGSSAADVLAEQTDDASITVLTAESEPLYNRILIKEYAKGTVPEETVQIHDQAWYDERDIDLELDTRVSTIETDDNAVVTAAGERYHYDKLLVATGGTPRSLPVPNADAEGVTSFWTIEDARRIREKAAAAETGTIVGGGLLGIDYAAIAAAQDVDASYLIREDRWFSRAMSETGAAIVHDALDERGVTPVLETTVDHFETDDDGHVVATVDSEGDVYDSDCVGVAIGTESNTAFLEGTPIPVDDGVLVDGRLQTDDPDVYAAGDVAQYHDRRLGRPVKNGSWGSAAAQGEHAAENMLAPAGAGEHFEFVPSYTVTHFSFPMASFGHPGLGETYRERTYGETEWRRLAFRDGMLVGGVLIGDLSVLQPLKELTASGRRVQGRAGELLAPTFDGLADVTAASPIASD</sequence>
<dbReference type="eggNOG" id="arCOG01070">
    <property type="taxonomic scope" value="Archaea"/>
</dbReference>
<proteinExistence type="predicted"/>
<evidence type="ECO:0000256" key="1">
    <source>
        <dbReference type="ARBA" id="ARBA00001974"/>
    </source>
</evidence>
<dbReference type="EMBL" id="CP001687">
    <property type="protein sequence ID" value="ACV11984.1"/>
    <property type="molecule type" value="Genomic_DNA"/>
</dbReference>
<dbReference type="PRINTS" id="PR00368">
    <property type="entry name" value="FADPNR"/>
</dbReference>
<dbReference type="Pfam" id="PF07992">
    <property type="entry name" value="Pyr_redox_2"/>
    <property type="match status" value="1"/>
</dbReference>
<dbReference type="InterPro" id="IPR036188">
    <property type="entry name" value="FAD/NAD-bd_sf"/>
</dbReference>
<accession>C7NRP8</accession>
<evidence type="ECO:0000256" key="3">
    <source>
        <dbReference type="ARBA" id="ARBA00022827"/>
    </source>
</evidence>
<comment type="cofactor">
    <cofactor evidence="1">
        <name>FAD</name>
        <dbReference type="ChEBI" id="CHEBI:57692"/>
    </cofactor>
</comment>
<keyword evidence="3" id="KW-0274">FAD</keyword>
<dbReference type="PANTHER" id="PTHR43429">
    <property type="entry name" value="PYRIDINE NUCLEOTIDE-DISULFIDE OXIDOREDUCTASE DOMAIN-CONTAINING"/>
    <property type="match status" value="1"/>
</dbReference>
<dbReference type="PANTHER" id="PTHR43429:SF3">
    <property type="entry name" value="NITRITE REDUCTASE [NAD(P)H]"/>
    <property type="match status" value="1"/>
</dbReference>
<evidence type="ECO:0000313" key="6">
    <source>
        <dbReference type="Proteomes" id="UP000002071"/>
    </source>
</evidence>
<dbReference type="OrthoDB" id="28009at2157"/>